<evidence type="ECO:0000313" key="1">
    <source>
        <dbReference type="EMBL" id="TWU07840.1"/>
    </source>
</evidence>
<keyword evidence="2" id="KW-1185">Reference proteome</keyword>
<reference evidence="1 2" key="1">
    <citation type="submission" date="2019-02" db="EMBL/GenBank/DDBJ databases">
        <title>Deep-cultivation of Planctomycetes and their phenomic and genomic characterization uncovers novel biology.</title>
        <authorList>
            <person name="Wiegand S."/>
            <person name="Jogler M."/>
            <person name="Boedeker C."/>
            <person name="Pinto D."/>
            <person name="Vollmers J."/>
            <person name="Rivas-Marin E."/>
            <person name="Kohn T."/>
            <person name="Peeters S.H."/>
            <person name="Heuer A."/>
            <person name="Rast P."/>
            <person name="Oberbeckmann S."/>
            <person name="Bunk B."/>
            <person name="Jeske O."/>
            <person name="Meyerdierks A."/>
            <person name="Storesund J.E."/>
            <person name="Kallscheuer N."/>
            <person name="Luecker S."/>
            <person name="Lage O.M."/>
            <person name="Pohl T."/>
            <person name="Merkel B.J."/>
            <person name="Hornburger P."/>
            <person name="Mueller R.-W."/>
            <person name="Bruemmer F."/>
            <person name="Labrenz M."/>
            <person name="Spormann A.M."/>
            <person name="Op Den Camp H."/>
            <person name="Overmann J."/>
            <person name="Amann R."/>
            <person name="Jetten M.S.M."/>
            <person name="Mascher T."/>
            <person name="Medema M.H."/>
            <person name="Devos D.P."/>
            <person name="Kaster A.-K."/>
            <person name="Ovreas L."/>
            <person name="Rohde M."/>
            <person name="Galperin M.Y."/>
            <person name="Jogler C."/>
        </authorList>
    </citation>
    <scope>NUCLEOTIDE SEQUENCE [LARGE SCALE GENOMIC DNA]</scope>
    <source>
        <strain evidence="1 2">Pla52n</strain>
    </source>
</reference>
<evidence type="ECO:0000313" key="2">
    <source>
        <dbReference type="Proteomes" id="UP000320176"/>
    </source>
</evidence>
<sequence length="65" mass="6928">MKAESPAIDHRNARSDVEAYVAAALAGDVGKAASLAKDAPAGPEQIRAFSQILNLQRLKISRVLR</sequence>
<accession>A0A5C6B7D3</accession>
<dbReference type="RefSeq" id="WP_146517993.1">
    <property type="nucleotide sequence ID" value="NZ_CP151726.1"/>
</dbReference>
<organism evidence="1 2">
    <name type="scientific">Stieleria varia</name>
    <dbReference type="NCBI Taxonomy" id="2528005"/>
    <lineage>
        <taxon>Bacteria</taxon>
        <taxon>Pseudomonadati</taxon>
        <taxon>Planctomycetota</taxon>
        <taxon>Planctomycetia</taxon>
        <taxon>Pirellulales</taxon>
        <taxon>Pirellulaceae</taxon>
        <taxon>Stieleria</taxon>
    </lineage>
</organism>
<protein>
    <submittedName>
        <fullName evidence="1">Uncharacterized protein</fullName>
    </submittedName>
</protein>
<dbReference type="EMBL" id="SJPN01000001">
    <property type="protein sequence ID" value="TWU07840.1"/>
    <property type="molecule type" value="Genomic_DNA"/>
</dbReference>
<comment type="caution">
    <text evidence="1">The sequence shown here is derived from an EMBL/GenBank/DDBJ whole genome shotgun (WGS) entry which is preliminary data.</text>
</comment>
<name>A0A5C6B7D3_9BACT</name>
<gene>
    <name evidence="1" type="ORF">Pla52n_04150</name>
</gene>
<dbReference type="AlphaFoldDB" id="A0A5C6B7D3"/>
<proteinExistence type="predicted"/>
<dbReference type="Proteomes" id="UP000320176">
    <property type="component" value="Unassembled WGS sequence"/>
</dbReference>